<sequence length="341" mass="39825">MINTQGYHWINREIQKLDPETEYETIWRLMASYHLSDFMNNLVYTLTFPNFIVTTWGSEAVWREDGGKVVHKATMRVEETENNNMIWWFYGPSDARTKKSVDDINRRHEFWASKYPGHFRYNDDYIYTLAFSAVLMHRLRRRLGLSGFSHHEKVAAHHFWRDMSRLFHAERGVPLHGFPEDWDGCVKFCEDFERKVKPFPEKGRMIALAIYNHFAYRYFPPLLRTVGVSIPIALSLETTLDTLQIAPVSAIWKSLITFVVGWMLWLAEVLLPDPKVPYFSTLENQDVTGRRARRDMLNTVDKGFVPTFVHHYGNAFPGGCPVMGSGMTERAELPKGMEKFT</sequence>
<dbReference type="eggNOG" id="ENOG502SHYF">
    <property type="taxonomic scope" value="Eukaryota"/>
</dbReference>
<gene>
    <name evidence="1" type="ORF">A1O5_11589</name>
</gene>
<evidence type="ECO:0000313" key="2">
    <source>
        <dbReference type="Proteomes" id="UP000019471"/>
    </source>
</evidence>
<reference evidence="1 2" key="1">
    <citation type="submission" date="2013-03" db="EMBL/GenBank/DDBJ databases">
        <title>The Genome Sequence of Cladophialophora psammophila CBS 110553.</title>
        <authorList>
            <consortium name="The Broad Institute Genomics Platform"/>
            <person name="Cuomo C."/>
            <person name="de Hoog S."/>
            <person name="Gorbushina A."/>
            <person name="Walker B."/>
            <person name="Young S.K."/>
            <person name="Zeng Q."/>
            <person name="Gargeya S."/>
            <person name="Fitzgerald M."/>
            <person name="Haas B."/>
            <person name="Abouelleil A."/>
            <person name="Allen A.W."/>
            <person name="Alvarado L."/>
            <person name="Arachchi H.M."/>
            <person name="Berlin A.M."/>
            <person name="Chapman S.B."/>
            <person name="Gainer-Dewar J."/>
            <person name="Goldberg J."/>
            <person name="Griggs A."/>
            <person name="Gujja S."/>
            <person name="Hansen M."/>
            <person name="Howarth C."/>
            <person name="Imamovic A."/>
            <person name="Ireland A."/>
            <person name="Larimer J."/>
            <person name="McCowan C."/>
            <person name="Murphy C."/>
            <person name="Pearson M."/>
            <person name="Poon T.W."/>
            <person name="Priest M."/>
            <person name="Roberts A."/>
            <person name="Saif S."/>
            <person name="Shea T."/>
            <person name="Sisk P."/>
            <person name="Sykes S."/>
            <person name="Wortman J."/>
            <person name="Nusbaum C."/>
            <person name="Birren B."/>
        </authorList>
    </citation>
    <scope>NUCLEOTIDE SEQUENCE [LARGE SCALE GENOMIC DNA]</scope>
    <source>
        <strain evidence="1 2">CBS 110553</strain>
    </source>
</reference>
<accession>W9W5L8</accession>
<evidence type="ECO:0000313" key="1">
    <source>
        <dbReference type="EMBL" id="EXJ63268.1"/>
    </source>
</evidence>
<dbReference type="AlphaFoldDB" id="W9W5L8"/>
<organism evidence="1 2">
    <name type="scientific">Cladophialophora psammophila CBS 110553</name>
    <dbReference type="NCBI Taxonomy" id="1182543"/>
    <lineage>
        <taxon>Eukaryota</taxon>
        <taxon>Fungi</taxon>
        <taxon>Dikarya</taxon>
        <taxon>Ascomycota</taxon>
        <taxon>Pezizomycotina</taxon>
        <taxon>Eurotiomycetes</taxon>
        <taxon>Chaetothyriomycetidae</taxon>
        <taxon>Chaetothyriales</taxon>
        <taxon>Herpotrichiellaceae</taxon>
        <taxon>Cladophialophora</taxon>
    </lineage>
</organism>
<dbReference type="EMBL" id="AMGX01000027">
    <property type="protein sequence ID" value="EXJ63268.1"/>
    <property type="molecule type" value="Genomic_DNA"/>
</dbReference>
<dbReference type="HOGENOM" id="CLU_839590_0_0_1"/>
<dbReference type="RefSeq" id="XP_007750351.1">
    <property type="nucleotide sequence ID" value="XM_007752161.1"/>
</dbReference>
<comment type="caution">
    <text evidence="1">The sequence shown here is derived from an EMBL/GenBank/DDBJ whole genome shotgun (WGS) entry which is preliminary data.</text>
</comment>
<dbReference type="GeneID" id="19196278"/>
<proteinExistence type="predicted"/>
<protein>
    <recommendedName>
        <fullName evidence="3">ER-bound oxygenase mpaB/mpaB'/Rubber oxygenase catalytic domain-containing protein</fullName>
    </recommendedName>
</protein>
<dbReference type="STRING" id="1182543.W9W5L8"/>
<dbReference type="OrthoDB" id="4157890at2759"/>
<evidence type="ECO:0008006" key="3">
    <source>
        <dbReference type="Google" id="ProtNLM"/>
    </source>
</evidence>
<name>W9W5L8_9EURO</name>
<dbReference type="Proteomes" id="UP000019471">
    <property type="component" value="Unassembled WGS sequence"/>
</dbReference>
<keyword evidence="2" id="KW-1185">Reference proteome</keyword>